<dbReference type="InterPro" id="IPR006652">
    <property type="entry name" value="Kelch_1"/>
</dbReference>
<dbReference type="SMART" id="SM00875">
    <property type="entry name" value="BACK"/>
    <property type="match status" value="1"/>
</dbReference>
<keyword evidence="5" id="KW-1185">Reference proteome</keyword>
<dbReference type="OrthoDB" id="19132at2759"/>
<dbReference type="EMBL" id="PZQS01000007">
    <property type="protein sequence ID" value="PVD27355.1"/>
    <property type="molecule type" value="Genomic_DNA"/>
</dbReference>
<dbReference type="Pfam" id="PF07707">
    <property type="entry name" value="BACK"/>
    <property type="match status" value="1"/>
</dbReference>
<reference evidence="4 5" key="1">
    <citation type="submission" date="2018-04" db="EMBL/GenBank/DDBJ databases">
        <title>The genome of golden apple snail Pomacea canaliculata provides insight into stress tolerance and invasive adaptation.</title>
        <authorList>
            <person name="Liu C."/>
            <person name="Liu B."/>
            <person name="Ren Y."/>
            <person name="Zhang Y."/>
            <person name="Wang H."/>
            <person name="Li S."/>
            <person name="Jiang F."/>
            <person name="Yin L."/>
            <person name="Zhang G."/>
            <person name="Qian W."/>
            <person name="Fan W."/>
        </authorList>
    </citation>
    <scope>NUCLEOTIDE SEQUENCE [LARGE SCALE GENOMIC DNA]</scope>
    <source>
        <strain evidence="4">SZHN2017</strain>
        <tissue evidence="4">Muscle</tissue>
    </source>
</reference>
<dbReference type="SMART" id="SM00612">
    <property type="entry name" value="Kelch"/>
    <property type="match status" value="3"/>
</dbReference>
<name>A0A2T7P1Q9_POMCA</name>
<keyword evidence="1" id="KW-0880">Kelch repeat</keyword>
<dbReference type="SUPFAM" id="SSF117281">
    <property type="entry name" value="Kelch motif"/>
    <property type="match status" value="1"/>
</dbReference>
<dbReference type="Gene3D" id="1.25.40.420">
    <property type="match status" value="1"/>
</dbReference>
<dbReference type="InterPro" id="IPR011333">
    <property type="entry name" value="SKP1/BTB/POZ_sf"/>
</dbReference>
<dbReference type="PANTHER" id="PTHR45632">
    <property type="entry name" value="LD33804P"/>
    <property type="match status" value="1"/>
</dbReference>
<feature type="domain" description="BACK" evidence="3">
    <location>
        <begin position="75"/>
        <end position="175"/>
    </location>
</feature>
<gene>
    <name evidence="4" type="ORF">C0Q70_12511</name>
</gene>
<accession>A0A2T7P1Q9</accession>
<dbReference type="Pfam" id="PF24996">
    <property type="entry name" value="NANM"/>
    <property type="match status" value="1"/>
</dbReference>
<proteinExistence type="predicted"/>
<dbReference type="InterPro" id="IPR015915">
    <property type="entry name" value="Kelch-typ_b-propeller"/>
</dbReference>
<dbReference type="Gene3D" id="2.120.10.80">
    <property type="entry name" value="Kelch-type beta propeller"/>
    <property type="match status" value="2"/>
</dbReference>
<dbReference type="Gene3D" id="3.30.710.10">
    <property type="entry name" value="Potassium Channel Kv1.1, Chain A"/>
    <property type="match status" value="1"/>
</dbReference>
<evidence type="ECO:0000313" key="5">
    <source>
        <dbReference type="Proteomes" id="UP000245119"/>
    </source>
</evidence>
<sequence>MTASREGVSSVIGITHEDVSQQAFECLMDVLYRGTDVITKENAKDILRMSVYLQIKFLEDHCVGFLCKNLIVETCLESWQFAQKYDLEDFAEVCYKMSVDKIKITAQQEELLALPKSMVLILLSLQTQLSADDICKTVFCWVEAKQDTRAVHLIEFLPFVCFPLLSSQYLCELVVYFNHPFREVLFDKINDALTYNMKGVQNSDATVRKRILARQPLFLNAKEVQSRVVMIGGYEEADKPLNRVIVFNPADYFYYRYSLASLPEDTGLDFASCSWNNEVYVSGGSQLPKFFAVYKPGDNEWEVLPSLPGNGREKHAMAANNSNIFIFGGLEKIPKSKKGEKVVSSSILKYCVKSKEWSVFGQLPLGVQEATAAVLGHRIYLFGGVGGSRENTDMVQCVDTLSGFVYQAGRLPSPMSGARAVSNGGHIYVATPTGGILRMWEKFSVADEIEKEKVKDTLGLVTLRFEEKRHLT</sequence>
<dbReference type="SUPFAM" id="SSF54695">
    <property type="entry name" value="POZ domain"/>
    <property type="match status" value="1"/>
</dbReference>
<organism evidence="4 5">
    <name type="scientific">Pomacea canaliculata</name>
    <name type="common">Golden apple snail</name>
    <dbReference type="NCBI Taxonomy" id="400727"/>
    <lineage>
        <taxon>Eukaryota</taxon>
        <taxon>Metazoa</taxon>
        <taxon>Spiralia</taxon>
        <taxon>Lophotrochozoa</taxon>
        <taxon>Mollusca</taxon>
        <taxon>Gastropoda</taxon>
        <taxon>Caenogastropoda</taxon>
        <taxon>Architaenioglossa</taxon>
        <taxon>Ampullarioidea</taxon>
        <taxon>Ampullariidae</taxon>
        <taxon>Pomacea</taxon>
    </lineage>
</organism>
<evidence type="ECO:0000256" key="1">
    <source>
        <dbReference type="ARBA" id="ARBA00022441"/>
    </source>
</evidence>
<dbReference type="STRING" id="400727.A0A2T7P1Q9"/>
<dbReference type="AlphaFoldDB" id="A0A2T7P1Q9"/>
<comment type="caution">
    <text evidence="4">The sequence shown here is derived from an EMBL/GenBank/DDBJ whole genome shotgun (WGS) entry which is preliminary data.</text>
</comment>
<dbReference type="Proteomes" id="UP000245119">
    <property type="component" value="Linkage Group LG7"/>
</dbReference>
<dbReference type="Pfam" id="PF00651">
    <property type="entry name" value="BTB"/>
    <property type="match status" value="1"/>
</dbReference>
<evidence type="ECO:0000313" key="4">
    <source>
        <dbReference type="EMBL" id="PVD27355.1"/>
    </source>
</evidence>
<dbReference type="InterPro" id="IPR000210">
    <property type="entry name" value="BTB/POZ_dom"/>
</dbReference>
<keyword evidence="2" id="KW-0677">Repeat</keyword>
<evidence type="ECO:0000256" key="2">
    <source>
        <dbReference type="ARBA" id="ARBA00022737"/>
    </source>
</evidence>
<protein>
    <recommendedName>
        <fullName evidence="3">BACK domain-containing protein</fullName>
    </recommendedName>
</protein>
<dbReference type="InterPro" id="IPR011705">
    <property type="entry name" value="BACK"/>
</dbReference>
<evidence type="ECO:0000259" key="3">
    <source>
        <dbReference type="SMART" id="SM00875"/>
    </source>
</evidence>
<dbReference type="InterPro" id="IPR056734">
    <property type="entry name" value="NANM"/>
</dbReference>